<dbReference type="InterPro" id="IPR010982">
    <property type="entry name" value="Lambda_DNA-bd_dom_sf"/>
</dbReference>
<keyword evidence="4" id="KW-1185">Reference proteome</keyword>
<evidence type="ECO:0000259" key="2">
    <source>
        <dbReference type="PROSITE" id="PS50943"/>
    </source>
</evidence>
<organism evidence="3 4">
    <name type="scientific">Rhizobium calliandrae</name>
    <dbReference type="NCBI Taxonomy" id="1312182"/>
    <lineage>
        <taxon>Bacteria</taxon>
        <taxon>Pseudomonadati</taxon>
        <taxon>Pseudomonadota</taxon>
        <taxon>Alphaproteobacteria</taxon>
        <taxon>Hyphomicrobiales</taxon>
        <taxon>Rhizobiaceae</taxon>
        <taxon>Rhizobium/Agrobacterium group</taxon>
        <taxon>Rhizobium</taxon>
    </lineage>
</organism>
<dbReference type="Proteomes" id="UP001172630">
    <property type="component" value="Unassembled WGS sequence"/>
</dbReference>
<dbReference type="RefSeq" id="WP_285878487.1">
    <property type="nucleotide sequence ID" value="NZ_JARFYN010000007.1"/>
</dbReference>
<evidence type="ECO:0000256" key="1">
    <source>
        <dbReference type="SAM" id="MobiDB-lite"/>
    </source>
</evidence>
<protein>
    <submittedName>
        <fullName evidence="3">Helix-turn-helix transcriptional regulator</fullName>
    </submittedName>
</protein>
<gene>
    <name evidence="3" type="ORF">PY650_07685</name>
</gene>
<evidence type="ECO:0000313" key="3">
    <source>
        <dbReference type="EMBL" id="MDL2405545.1"/>
    </source>
</evidence>
<proteinExistence type="predicted"/>
<sequence>MVAKSPLLLAPPYPVEQSLKVLGANLRTARLRRNLTAAEVGEKIGVDRGVVSNAEKGKPSTTIAVYAALLWAYGLTEQLSQVADPESDQEGKALERTRAPRRSRQETSLDDNF</sequence>
<dbReference type="SUPFAM" id="SSF47413">
    <property type="entry name" value="lambda repressor-like DNA-binding domains"/>
    <property type="match status" value="1"/>
</dbReference>
<dbReference type="Pfam" id="PF13560">
    <property type="entry name" value="HTH_31"/>
    <property type="match status" value="1"/>
</dbReference>
<comment type="caution">
    <text evidence="3">The sequence shown here is derived from an EMBL/GenBank/DDBJ whole genome shotgun (WGS) entry which is preliminary data.</text>
</comment>
<feature type="domain" description="HTH cro/C1-type" evidence="2">
    <location>
        <begin position="26"/>
        <end position="79"/>
    </location>
</feature>
<dbReference type="PROSITE" id="PS50943">
    <property type="entry name" value="HTH_CROC1"/>
    <property type="match status" value="1"/>
</dbReference>
<feature type="compositionally biased region" description="Basic and acidic residues" evidence="1">
    <location>
        <begin position="89"/>
        <end position="107"/>
    </location>
</feature>
<accession>A0ABT7KC05</accession>
<dbReference type="Gene3D" id="1.10.260.40">
    <property type="entry name" value="lambda repressor-like DNA-binding domains"/>
    <property type="match status" value="1"/>
</dbReference>
<reference evidence="3" key="1">
    <citation type="submission" date="2023-06" db="EMBL/GenBank/DDBJ databases">
        <title>Phylogenetic Diversity of Rhizobium strains.</title>
        <authorList>
            <person name="Moura F.T."/>
            <person name="Helene L.C.F."/>
            <person name="Hungria M."/>
        </authorList>
    </citation>
    <scope>NUCLEOTIDE SEQUENCE</scope>
    <source>
        <strain evidence="3">CCGE524</strain>
    </source>
</reference>
<dbReference type="SMART" id="SM00530">
    <property type="entry name" value="HTH_XRE"/>
    <property type="match status" value="1"/>
</dbReference>
<feature type="region of interest" description="Disordered" evidence="1">
    <location>
        <begin position="81"/>
        <end position="113"/>
    </location>
</feature>
<dbReference type="InterPro" id="IPR001387">
    <property type="entry name" value="Cro/C1-type_HTH"/>
</dbReference>
<evidence type="ECO:0000313" key="4">
    <source>
        <dbReference type="Proteomes" id="UP001172630"/>
    </source>
</evidence>
<name>A0ABT7KC05_9HYPH</name>
<dbReference type="EMBL" id="JARFYN010000007">
    <property type="protein sequence ID" value="MDL2405545.1"/>
    <property type="molecule type" value="Genomic_DNA"/>
</dbReference>
<dbReference type="CDD" id="cd00093">
    <property type="entry name" value="HTH_XRE"/>
    <property type="match status" value="1"/>
</dbReference>